<gene>
    <name evidence="1" type="ORF">M5K25_015159</name>
</gene>
<protein>
    <submittedName>
        <fullName evidence="1">Uncharacterized protein</fullName>
    </submittedName>
</protein>
<comment type="caution">
    <text evidence="1">The sequence shown here is derived from an EMBL/GenBank/DDBJ whole genome shotgun (WGS) entry which is preliminary data.</text>
</comment>
<accession>A0ABD0UQF7</accession>
<reference evidence="1 2" key="1">
    <citation type="journal article" date="2024" name="Plant Biotechnol. J.">
        <title>Dendrobium thyrsiflorum genome and its molecular insights into genes involved in important horticultural traits.</title>
        <authorList>
            <person name="Chen B."/>
            <person name="Wang J.Y."/>
            <person name="Zheng P.J."/>
            <person name="Li K.L."/>
            <person name="Liang Y.M."/>
            <person name="Chen X.F."/>
            <person name="Zhang C."/>
            <person name="Zhao X."/>
            <person name="He X."/>
            <person name="Zhang G.Q."/>
            <person name="Liu Z.J."/>
            <person name="Xu Q."/>
        </authorList>
    </citation>
    <scope>NUCLEOTIDE SEQUENCE [LARGE SCALE GENOMIC DNA]</scope>
    <source>
        <strain evidence="1">GZMU011</strain>
    </source>
</reference>
<evidence type="ECO:0000313" key="1">
    <source>
        <dbReference type="EMBL" id="KAL0914780.1"/>
    </source>
</evidence>
<organism evidence="1 2">
    <name type="scientific">Dendrobium thyrsiflorum</name>
    <name type="common">Pinecone-like raceme dendrobium</name>
    <name type="synonym">Orchid</name>
    <dbReference type="NCBI Taxonomy" id="117978"/>
    <lineage>
        <taxon>Eukaryota</taxon>
        <taxon>Viridiplantae</taxon>
        <taxon>Streptophyta</taxon>
        <taxon>Embryophyta</taxon>
        <taxon>Tracheophyta</taxon>
        <taxon>Spermatophyta</taxon>
        <taxon>Magnoliopsida</taxon>
        <taxon>Liliopsida</taxon>
        <taxon>Asparagales</taxon>
        <taxon>Orchidaceae</taxon>
        <taxon>Epidendroideae</taxon>
        <taxon>Malaxideae</taxon>
        <taxon>Dendrobiinae</taxon>
        <taxon>Dendrobium</taxon>
    </lineage>
</organism>
<sequence length="239" mass="27746">MTVNNISEKLEEEDLPKAWKLTTSRLKKDNSLKEAMKRQMRERREDHKIVTYDKGNIALVSSGRESWRIVITKERVKGSSRVHRCLALPTDDVLEEKARTNQIYWCCVHSCSWKEDTLLWETHTDLMRYPSYIDGASLNEEGWKYVQREVSQHAAHLAPISTLKAISAEIKRREDGSVVEFVENPMSSRVMLALLMLHEGGIMSLPRPSFQLCAGNRRWRLEREEDKRVFHEGEGCTSD</sequence>
<keyword evidence="2" id="KW-1185">Reference proteome</keyword>
<dbReference type="AlphaFoldDB" id="A0ABD0UQF7"/>
<proteinExistence type="predicted"/>
<dbReference type="EMBL" id="JANQDX010000012">
    <property type="protein sequence ID" value="KAL0914780.1"/>
    <property type="molecule type" value="Genomic_DNA"/>
</dbReference>
<name>A0ABD0UQF7_DENTH</name>
<dbReference type="Proteomes" id="UP001552299">
    <property type="component" value="Unassembled WGS sequence"/>
</dbReference>
<evidence type="ECO:0000313" key="2">
    <source>
        <dbReference type="Proteomes" id="UP001552299"/>
    </source>
</evidence>